<protein>
    <submittedName>
        <fullName evidence="1">Uncharacterized protein</fullName>
    </submittedName>
</protein>
<evidence type="ECO:0000313" key="1">
    <source>
        <dbReference type="EMBL" id="KRQ04928.1"/>
    </source>
</evidence>
<proteinExistence type="predicted"/>
<evidence type="ECO:0000313" key="2">
    <source>
        <dbReference type="Proteomes" id="UP000051936"/>
    </source>
</evidence>
<dbReference type="AlphaFoldDB" id="A0A0R3D566"/>
<organism evidence="1 2">
    <name type="scientific">Bradyrhizobium manausense</name>
    <dbReference type="NCBI Taxonomy" id="989370"/>
    <lineage>
        <taxon>Bacteria</taxon>
        <taxon>Pseudomonadati</taxon>
        <taxon>Pseudomonadota</taxon>
        <taxon>Alphaproteobacteria</taxon>
        <taxon>Hyphomicrobiales</taxon>
        <taxon>Nitrobacteraceae</taxon>
        <taxon>Bradyrhizobium</taxon>
    </lineage>
</organism>
<dbReference type="RefSeq" id="WP_057754065.1">
    <property type="nucleotide sequence ID" value="NZ_LJYG01000105.1"/>
</dbReference>
<reference evidence="1 2" key="1">
    <citation type="submission" date="2015-09" db="EMBL/GenBank/DDBJ databases">
        <title>Draft Genome Sequence of Bradyrhizobium manausense Strain BR 3351T, a Novel Symbiotic Nitrogen-Fixing Alphaproteobacterium Isolated from Brazilian Amazon Rain Forest.</title>
        <authorList>
            <person name="De Araujo J.L."/>
            <person name="Zilli J.E."/>
        </authorList>
    </citation>
    <scope>NUCLEOTIDE SEQUENCE [LARGE SCALE GENOMIC DNA]</scope>
    <source>
        <strain evidence="1 2">BR3351</strain>
    </source>
</reference>
<comment type="caution">
    <text evidence="1">The sequence shown here is derived from an EMBL/GenBank/DDBJ whole genome shotgun (WGS) entry which is preliminary data.</text>
</comment>
<name>A0A0R3D566_9BRAD</name>
<accession>A0A0R3D566</accession>
<dbReference type="Proteomes" id="UP000051936">
    <property type="component" value="Unassembled WGS sequence"/>
</dbReference>
<dbReference type="EMBL" id="LJYG01000105">
    <property type="protein sequence ID" value="KRQ04928.1"/>
    <property type="molecule type" value="Genomic_DNA"/>
</dbReference>
<dbReference type="STRING" id="989370.AOQ71_29185"/>
<gene>
    <name evidence="1" type="ORF">AOQ71_29185</name>
</gene>
<keyword evidence="2" id="KW-1185">Reference proteome</keyword>
<sequence length="476" mass="54273">MDVRFAVGLQRDFTRLGRKRIEDVSAEAYILGRLGFMPRLKSTVLDGLPLWNAIRLMDRMGAVATGGIHEYTSFGGSVGRREALAAGYGLFAEGKEGFFRFLDGLVKSAEIRNGKWGPRRVYGRVYKWLSYETRDSAYDPIRELVREHAADNLPLRPSDLLFGKPVRYRRVYTLWHASRAIGVTASNAGRRIFRALGYLSSDDVAKPEWQLLLKSHIVDDTRAQISDRMNYNQAMRYLGVPRGPMLNLYEKGLLKPFLDASMDLHEHIFRQRDLDRFLHSVMGDAPRVQGATSSTCNIVIAGKRSQTSTAEILEAMLSGRLRCKGRLTSAKGLMKVLVDLVEVKELRDWKAAIDPSRTIDACRRQLGITWIVMERLIALGYIKISYARIGLRNRQRGLVDEQSFKRFVATYVKGTEIAKLRQTHVRTLVPELRKLGVRPAIEKRDVGQYFYRRADLPKAFTQIEFVGEKSLRELSR</sequence>